<proteinExistence type="predicted"/>
<dbReference type="Proteomes" id="UP001159405">
    <property type="component" value="Unassembled WGS sequence"/>
</dbReference>
<feature type="compositionally biased region" description="Acidic residues" evidence="1">
    <location>
        <begin position="120"/>
        <end position="158"/>
    </location>
</feature>
<dbReference type="InterPro" id="IPR003609">
    <property type="entry name" value="Pan_app"/>
</dbReference>
<sequence>MHFKLPVPNRILVNHVIQSAQVKSEIECETNCFAHDDCMSVNLAPLQDGNYLCELSNSDHDIHPEDFKQMNRALFKPVKNLCSSNSCPQGHRCQTGFTDKGYRCVTTNKTSGETGNIPVDSDDEDDHDNDDEGDDDYDDHDDTGDNDDDDGYDNADDE</sequence>
<evidence type="ECO:0000256" key="1">
    <source>
        <dbReference type="SAM" id="MobiDB-lite"/>
    </source>
</evidence>
<dbReference type="EMBL" id="CALNXK010000006">
    <property type="protein sequence ID" value="CAH3038602.1"/>
    <property type="molecule type" value="Genomic_DNA"/>
</dbReference>
<protein>
    <recommendedName>
        <fullName evidence="2">Apple domain-containing protein</fullName>
    </recommendedName>
</protein>
<name>A0ABN8MY28_9CNID</name>
<organism evidence="3 4">
    <name type="scientific">Porites lobata</name>
    <dbReference type="NCBI Taxonomy" id="104759"/>
    <lineage>
        <taxon>Eukaryota</taxon>
        <taxon>Metazoa</taxon>
        <taxon>Cnidaria</taxon>
        <taxon>Anthozoa</taxon>
        <taxon>Hexacorallia</taxon>
        <taxon>Scleractinia</taxon>
        <taxon>Fungiina</taxon>
        <taxon>Poritidae</taxon>
        <taxon>Porites</taxon>
    </lineage>
</organism>
<accession>A0ABN8MY28</accession>
<dbReference type="Pfam" id="PF00024">
    <property type="entry name" value="PAN_1"/>
    <property type="match status" value="1"/>
</dbReference>
<gene>
    <name evidence="3" type="ORF">PLOB_00039321</name>
</gene>
<keyword evidence="4" id="KW-1185">Reference proteome</keyword>
<reference evidence="3 4" key="1">
    <citation type="submission" date="2022-05" db="EMBL/GenBank/DDBJ databases">
        <authorList>
            <consortium name="Genoscope - CEA"/>
            <person name="William W."/>
        </authorList>
    </citation>
    <scope>NUCLEOTIDE SEQUENCE [LARGE SCALE GENOMIC DNA]</scope>
</reference>
<feature type="domain" description="Apple" evidence="2">
    <location>
        <begin position="7"/>
        <end position="69"/>
    </location>
</feature>
<comment type="caution">
    <text evidence="3">The sequence shown here is derived from an EMBL/GenBank/DDBJ whole genome shotgun (WGS) entry which is preliminary data.</text>
</comment>
<evidence type="ECO:0000259" key="2">
    <source>
        <dbReference type="Pfam" id="PF00024"/>
    </source>
</evidence>
<evidence type="ECO:0000313" key="3">
    <source>
        <dbReference type="EMBL" id="CAH3038602.1"/>
    </source>
</evidence>
<feature type="non-terminal residue" evidence="3">
    <location>
        <position position="158"/>
    </location>
</feature>
<evidence type="ECO:0000313" key="4">
    <source>
        <dbReference type="Proteomes" id="UP001159405"/>
    </source>
</evidence>
<feature type="region of interest" description="Disordered" evidence="1">
    <location>
        <begin position="107"/>
        <end position="158"/>
    </location>
</feature>